<dbReference type="Gene3D" id="3.90.190.10">
    <property type="entry name" value="Protein tyrosine phosphatase superfamily"/>
    <property type="match status" value="1"/>
</dbReference>
<dbReference type="Pfam" id="PF22785">
    <property type="entry name" value="Tc-R-P"/>
    <property type="match status" value="1"/>
</dbReference>
<dbReference type="InterPro" id="IPR016130">
    <property type="entry name" value="Tyr_Pase_AS"/>
</dbReference>
<feature type="compositionally biased region" description="Polar residues" evidence="1">
    <location>
        <begin position="111"/>
        <end position="120"/>
    </location>
</feature>
<keyword evidence="4" id="KW-1185">Reference proteome</keyword>
<evidence type="ECO:0000313" key="4">
    <source>
        <dbReference type="Proteomes" id="UP001497392"/>
    </source>
</evidence>
<feature type="domain" description="Tyrosine specific protein phosphatases" evidence="2">
    <location>
        <begin position="156"/>
        <end position="208"/>
    </location>
</feature>
<gene>
    <name evidence="3" type="primary">g13222</name>
    <name evidence="3" type="ORF">VP750_LOCUS11726</name>
</gene>
<dbReference type="PROSITE" id="PS00383">
    <property type="entry name" value="TYR_PHOSPHATASE_1"/>
    <property type="match status" value="1"/>
</dbReference>
<proteinExistence type="predicted"/>
<comment type="caution">
    <text evidence="3">The sequence shown here is derived from an EMBL/GenBank/DDBJ whole genome shotgun (WGS) entry which is preliminary data.</text>
</comment>
<sequence length="236" mass="26642">MQPSSETLSGTASIPPLQPQAENFEQTHYFSTFANWIIPSHVVLGRYPYVEPGDPKTHERRTHEGEEQLRRILNAGITTFICLQATSCEQNPPQQEMERARLLARAIGTPPGTQEVNGLRNQHDRLRSEPTRKQTTLHFEHWSIKDFCIPTAEQAREITTDIRTLLESGEKVYMHCFGGAGRSGTLGACLLGDLYRIDAEEALMRIQKAFNTRGGGGESPETEEQIEFVKRYLSRS</sequence>
<evidence type="ECO:0000256" key="1">
    <source>
        <dbReference type="SAM" id="MobiDB-lite"/>
    </source>
</evidence>
<dbReference type="InterPro" id="IPR050561">
    <property type="entry name" value="PTP"/>
</dbReference>
<dbReference type="PROSITE" id="PS50056">
    <property type="entry name" value="TYR_PHOSPHATASE_2"/>
    <property type="match status" value="1"/>
</dbReference>
<dbReference type="EMBL" id="CAXHTA020000021">
    <property type="protein sequence ID" value="CAL5229820.1"/>
    <property type="molecule type" value="Genomic_DNA"/>
</dbReference>
<reference evidence="3 4" key="1">
    <citation type="submission" date="2024-06" db="EMBL/GenBank/DDBJ databases">
        <authorList>
            <person name="Kraege A."/>
            <person name="Thomma B."/>
        </authorList>
    </citation>
    <scope>NUCLEOTIDE SEQUENCE [LARGE SCALE GENOMIC DNA]</scope>
</reference>
<feature type="region of interest" description="Disordered" evidence="1">
    <location>
        <begin position="109"/>
        <end position="128"/>
    </location>
</feature>
<name>A0ABP1GC79_9CHLO</name>
<accession>A0ABP1GC79</accession>
<dbReference type="Proteomes" id="UP001497392">
    <property type="component" value="Unassembled WGS sequence"/>
</dbReference>
<dbReference type="InterPro" id="IPR000387">
    <property type="entry name" value="Tyr_Pase_dom"/>
</dbReference>
<organism evidence="3 4">
    <name type="scientific">Coccomyxa viridis</name>
    <dbReference type="NCBI Taxonomy" id="1274662"/>
    <lineage>
        <taxon>Eukaryota</taxon>
        <taxon>Viridiplantae</taxon>
        <taxon>Chlorophyta</taxon>
        <taxon>core chlorophytes</taxon>
        <taxon>Trebouxiophyceae</taxon>
        <taxon>Trebouxiophyceae incertae sedis</taxon>
        <taxon>Coccomyxaceae</taxon>
        <taxon>Coccomyxa</taxon>
    </lineage>
</organism>
<protein>
    <submittedName>
        <fullName evidence="3">G13222 protein</fullName>
    </submittedName>
</protein>
<dbReference type="SUPFAM" id="SSF52799">
    <property type="entry name" value="(Phosphotyrosine protein) phosphatases II"/>
    <property type="match status" value="1"/>
</dbReference>
<dbReference type="PANTHER" id="PTHR23339">
    <property type="entry name" value="TYROSINE SPECIFIC PROTEIN PHOSPHATASE AND DUAL SPECIFICITY PROTEIN PHOSPHATASE"/>
    <property type="match status" value="1"/>
</dbReference>
<evidence type="ECO:0000259" key="2">
    <source>
        <dbReference type="PROSITE" id="PS50056"/>
    </source>
</evidence>
<dbReference type="InterPro" id="IPR029021">
    <property type="entry name" value="Prot-tyrosine_phosphatase-like"/>
</dbReference>
<evidence type="ECO:0000313" key="3">
    <source>
        <dbReference type="EMBL" id="CAL5229820.1"/>
    </source>
</evidence>